<proteinExistence type="predicted"/>
<accession>R4K8D2</accession>
<gene>
    <name evidence="1" type="ORF">Clopa_1889</name>
</gene>
<dbReference type="RefSeq" id="WP_015615107.1">
    <property type="nucleotide sequence ID" value="NC_021182.1"/>
</dbReference>
<dbReference type="STRING" id="86416.Clopa_1889"/>
<evidence type="ECO:0000313" key="1">
    <source>
        <dbReference type="EMBL" id="AGK96789.1"/>
    </source>
</evidence>
<organism evidence="1 2">
    <name type="scientific">Clostridium pasteurianum BC1</name>
    <dbReference type="NCBI Taxonomy" id="86416"/>
    <lineage>
        <taxon>Bacteria</taxon>
        <taxon>Bacillati</taxon>
        <taxon>Bacillota</taxon>
        <taxon>Clostridia</taxon>
        <taxon>Eubacteriales</taxon>
        <taxon>Clostridiaceae</taxon>
        <taxon>Clostridium</taxon>
    </lineage>
</organism>
<name>R4K8D2_CLOPA</name>
<dbReference type="KEGG" id="cpas:Clopa_1889"/>
<dbReference type="AlphaFoldDB" id="R4K8D2"/>
<reference evidence="1 2" key="1">
    <citation type="submission" date="2012-01" db="EMBL/GenBank/DDBJ databases">
        <title>Complete sequence of chromosome of Clostridium pasteurianum BC1.</title>
        <authorList>
            <consortium name="US DOE Joint Genome Institute"/>
            <person name="Lucas S."/>
            <person name="Han J."/>
            <person name="Lapidus A."/>
            <person name="Cheng J.-F."/>
            <person name="Goodwin L."/>
            <person name="Pitluck S."/>
            <person name="Peters L."/>
            <person name="Mikhailova N."/>
            <person name="Teshima H."/>
            <person name="Detter J.C."/>
            <person name="Han C."/>
            <person name="Tapia R."/>
            <person name="Land M."/>
            <person name="Hauser L."/>
            <person name="Kyrpides N."/>
            <person name="Ivanova N."/>
            <person name="Pagani I."/>
            <person name="Dunn J."/>
            <person name="Taghavi S."/>
            <person name="Francis A."/>
            <person name="van der Lelie D."/>
            <person name="Woyke T."/>
        </authorList>
    </citation>
    <scope>NUCLEOTIDE SEQUENCE [LARGE SCALE GENOMIC DNA]</scope>
    <source>
        <strain evidence="1 2">BC1</strain>
    </source>
</reference>
<sequence>MEDENINMEQLQVTALLIKQNTLIDMLVRLGAINEDVFNAKVLKNLDAYYELIYHSASDKEKSIMKNLCRI</sequence>
<protein>
    <submittedName>
        <fullName evidence="1">Uncharacterized protein</fullName>
    </submittedName>
</protein>
<keyword evidence="2" id="KW-1185">Reference proteome</keyword>
<dbReference type="PATRIC" id="fig|86416.3.peg.1860"/>
<dbReference type="EMBL" id="CP003261">
    <property type="protein sequence ID" value="AGK96789.1"/>
    <property type="molecule type" value="Genomic_DNA"/>
</dbReference>
<dbReference type="Proteomes" id="UP000013523">
    <property type="component" value="Chromosome"/>
</dbReference>
<evidence type="ECO:0000313" key="2">
    <source>
        <dbReference type="Proteomes" id="UP000013523"/>
    </source>
</evidence>
<dbReference type="HOGENOM" id="CLU_2732928_0_0_9"/>